<feature type="compositionally biased region" description="Acidic residues" evidence="5">
    <location>
        <begin position="126"/>
        <end position="140"/>
    </location>
</feature>
<protein>
    <submittedName>
        <fullName evidence="6">Uncharacterized protein</fullName>
    </submittedName>
</protein>
<evidence type="ECO:0000256" key="1">
    <source>
        <dbReference type="ARBA" id="ARBA00022553"/>
    </source>
</evidence>
<keyword evidence="2 4" id="KW-0853">WD repeat</keyword>
<keyword evidence="1" id="KW-0597">Phosphoprotein</keyword>
<evidence type="ECO:0000313" key="6">
    <source>
        <dbReference type="EMBL" id="KAL3809519.1"/>
    </source>
</evidence>
<dbReference type="InterPro" id="IPR015943">
    <property type="entry name" value="WD40/YVTN_repeat-like_dom_sf"/>
</dbReference>
<proteinExistence type="predicted"/>
<feature type="compositionally biased region" description="Gly residues" evidence="5">
    <location>
        <begin position="250"/>
        <end position="261"/>
    </location>
</feature>
<evidence type="ECO:0000256" key="3">
    <source>
        <dbReference type="ARBA" id="ARBA00022737"/>
    </source>
</evidence>
<feature type="region of interest" description="Disordered" evidence="5">
    <location>
        <begin position="416"/>
        <end position="450"/>
    </location>
</feature>
<feature type="repeat" description="WD" evidence="4">
    <location>
        <begin position="497"/>
        <end position="539"/>
    </location>
</feature>
<name>A0ABD3R9U8_9STRA</name>
<dbReference type="PANTHER" id="PTHR14091">
    <property type="entry name" value="PERIODIC TRYPTOPHAN PROTEIN 1"/>
    <property type="match status" value="1"/>
</dbReference>
<dbReference type="InterPro" id="IPR020472">
    <property type="entry name" value="WD40_PAC1"/>
</dbReference>
<dbReference type="AlphaFoldDB" id="A0ABD3R9U8"/>
<feature type="compositionally biased region" description="Acidic residues" evidence="5">
    <location>
        <begin position="203"/>
        <end position="232"/>
    </location>
</feature>
<organism evidence="6 7">
    <name type="scientific">Cyclostephanos tholiformis</name>
    <dbReference type="NCBI Taxonomy" id="382380"/>
    <lineage>
        <taxon>Eukaryota</taxon>
        <taxon>Sar</taxon>
        <taxon>Stramenopiles</taxon>
        <taxon>Ochrophyta</taxon>
        <taxon>Bacillariophyta</taxon>
        <taxon>Coscinodiscophyceae</taxon>
        <taxon>Thalassiosirophycidae</taxon>
        <taxon>Stephanodiscales</taxon>
        <taxon>Stephanodiscaceae</taxon>
        <taxon>Cyclostephanos</taxon>
    </lineage>
</organism>
<feature type="repeat" description="WD" evidence="4">
    <location>
        <begin position="449"/>
        <end position="483"/>
    </location>
</feature>
<keyword evidence="3" id="KW-0677">Repeat</keyword>
<feature type="compositionally biased region" description="Acidic residues" evidence="5">
    <location>
        <begin position="64"/>
        <end position="90"/>
    </location>
</feature>
<dbReference type="PROSITE" id="PS50082">
    <property type="entry name" value="WD_REPEATS_2"/>
    <property type="match status" value="3"/>
</dbReference>
<dbReference type="InterPro" id="IPR044285">
    <property type="entry name" value="PWP1"/>
</dbReference>
<dbReference type="InterPro" id="IPR036322">
    <property type="entry name" value="WD40_repeat_dom_sf"/>
</dbReference>
<dbReference type="SMART" id="SM00320">
    <property type="entry name" value="WD40"/>
    <property type="match status" value="3"/>
</dbReference>
<dbReference type="Gene3D" id="2.130.10.10">
    <property type="entry name" value="YVTN repeat-like/Quinoprotein amine dehydrogenase"/>
    <property type="match status" value="1"/>
</dbReference>
<sequence>MIAAIEWIPAGRANPNPCKYEYSRAEREFLSRMQGGEVEVGGGGGRDGADDDINDSARERNADDASDSDGGWEDVVDVGVEEDDDGEEDGGGVTENNERIAINPPRPRLPKVDPSSLPADLRMDEYSDDDDDDDDDEDGDGRDVGDLLGVGKIVYFTSLFTPIFMMKSFLLDGIIIRFVRHHSNTIKRVPNGHHDAEMMMREEFDEDDIKNDVAGDDYDSSDSEDEDDLDDVPDTREYMPLDVEGLQSLGIGGSGGGGGGKMHGKDGGYTMEDLQNMTMNDDGVDEDEDNDDDQEDEDDIQLRDTDALIVVAKTEEDFASLEVNIFDTQSSNLYVHHDIPLPSYPLCLALGCVISSDANDGTARAGNYVAVGSFEPAIEVWNLDVMNALEPSLVLGGMDTRGAEECWIRMQQAMKPSSSTVGGGKMQTRTKQTKNGGGRGSRGRTGLREGSHTDAVMGLSWNAVHRQVLASASADGTVKLWDVTQTHGDYIRPSATLCHHTDKVQSLAWHPVEGTLLATGGYDRRVCLVDARSAASVSVANSNSNQNVKTAKLSADCEALAWDPHSGQYLTAASEDGTVQCWDVRKFESDPVWRFVAHEYGGVSDITYNAYV</sequence>
<evidence type="ECO:0000256" key="5">
    <source>
        <dbReference type="SAM" id="MobiDB-lite"/>
    </source>
</evidence>
<dbReference type="Pfam" id="PF00400">
    <property type="entry name" value="WD40"/>
    <property type="match status" value="3"/>
</dbReference>
<accession>A0ABD3R9U8</accession>
<reference evidence="6 7" key="1">
    <citation type="submission" date="2024-10" db="EMBL/GenBank/DDBJ databases">
        <title>Updated reference genomes for cyclostephanoid diatoms.</title>
        <authorList>
            <person name="Roberts W.R."/>
            <person name="Alverson A.J."/>
        </authorList>
    </citation>
    <scope>NUCLEOTIDE SEQUENCE [LARGE SCALE GENOMIC DNA]</scope>
    <source>
        <strain evidence="6 7">AJA228-03</strain>
    </source>
</reference>
<feature type="repeat" description="WD" evidence="4">
    <location>
        <begin position="559"/>
        <end position="585"/>
    </location>
</feature>
<feature type="region of interest" description="Disordered" evidence="5">
    <location>
        <begin position="203"/>
        <end position="235"/>
    </location>
</feature>
<gene>
    <name evidence="6" type="ORF">ACHAXA_001250</name>
</gene>
<dbReference type="EMBL" id="JALLPB020000399">
    <property type="protein sequence ID" value="KAL3809519.1"/>
    <property type="molecule type" value="Genomic_DNA"/>
</dbReference>
<evidence type="ECO:0000256" key="4">
    <source>
        <dbReference type="PROSITE-ProRule" id="PRU00221"/>
    </source>
</evidence>
<dbReference type="PANTHER" id="PTHR14091:SF0">
    <property type="entry name" value="PERIODIC TRYPTOPHAN PROTEIN 1 HOMOLOG"/>
    <property type="match status" value="1"/>
</dbReference>
<dbReference type="InterPro" id="IPR001680">
    <property type="entry name" value="WD40_rpt"/>
</dbReference>
<dbReference type="Proteomes" id="UP001530377">
    <property type="component" value="Unassembled WGS sequence"/>
</dbReference>
<dbReference type="SUPFAM" id="SSF50978">
    <property type="entry name" value="WD40 repeat-like"/>
    <property type="match status" value="1"/>
</dbReference>
<feature type="compositionally biased region" description="Acidic residues" evidence="5">
    <location>
        <begin position="282"/>
        <end position="299"/>
    </location>
</feature>
<dbReference type="InterPro" id="IPR019775">
    <property type="entry name" value="WD40_repeat_CS"/>
</dbReference>
<feature type="region of interest" description="Disordered" evidence="5">
    <location>
        <begin position="249"/>
        <end position="301"/>
    </location>
</feature>
<comment type="caution">
    <text evidence="6">The sequence shown here is derived from an EMBL/GenBank/DDBJ whole genome shotgun (WGS) entry which is preliminary data.</text>
</comment>
<evidence type="ECO:0000256" key="2">
    <source>
        <dbReference type="ARBA" id="ARBA00022574"/>
    </source>
</evidence>
<feature type="region of interest" description="Disordered" evidence="5">
    <location>
        <begin position="33"/>
        <end position="144"/>
    </location>
</feature>
<evidence type="ECO:0000313" key="7">
    <source>
        <dbReference type="Proteomes" id="UP001530377"/>
    </source>
</evidence>
<keyword evidence="7" id="KW-1185">Reference proteome</keyword>
<dbReference type="PROSITE" id="PS00678">
    <property type="entry name" value="WD_REPEATS_1"/>
    <property type="match status" value="1"/>
</dbReference>
<dbReference type="PROSITE" id="PS50294">
    <property type="entry name" value="WD_REPEATS_REGION"/>
    <property type="match status" value="1"/>
</dbReference>
<dbReference type="PRINTS" id="PR00320">
    <property type="entry name" value="GPROTEINBRPT"/>
</dbReference>